<dbReference type="InterPro" id="IPR002344">
    <property type="entry name" value="Lupus_La"/>
</dbReference>
<evidence type="ECO:0000256" key="4">
    <source>
        <dbReference type="PROSITE-ProRule" id="PRU00332"/>
    </source>
</evidence>
<evidence type="ECO:0000256" key="2">
    <source>
        <dbReference type="ARBA" id="ARBA00022884"/>
    </source>
</evidence>
<evidence type="ECO:0000256" key="3">
    <source>
        <dbReference type="ARBA" id="ARBA00023242"/>
    </source>
</evidence>
<dbReference type="OrthoDB" id="439993at2759"/>
<dbReference type="InterPro" id="IPR012677">
    <property type="entry name" value="Nucleotide-bd_a/b_plait_sf"/>
</dbReference>
<proteinExistence type="predicted"/>
<feature type="region of interest" description="Disordered" evidence="5">
    <location>
        <begin position="191"/>
        <end position="233"/>
    </location>
</feature>
<feature type="non-terminal residue" evidence="8">
    <location>
        <position position="1"/>
    </location>
</feature>
<name>F9XLL7_ZYMTI</name>
<dbReference type="PRINTS" id="PR00302">
    <property type="entry name" value="LUPUSLA"/>
</dbReference>
<dbReference type="Proteomes" id="UP000008062">
    <property type="component" value="Chromosome 10"/>
</dbReference>
<sequence>SNDAGEIRRQVEFYFSDSNLPCDAFLLAETGGHANKPIPIKTIHNFKRMRHFQPFSAVVDAIKGSDFLEVNDKDEVFRKEPLDSKFTDDPKENDKLLTSVSMGRSIYAKGFGEETDSSAFDIEEFFSPYGVRSVRLRRQQDGTFKGSVFVEFQDEAAATQFLEMEEKPKYNDKELLTMSKRQYVDTKVNAIHEGTVQPRSPKQWGNNRENRRGGDRGGRGRGRGDRRDRGDRR</sequence>
<evidence type="ECO:0000313" key="8">
    <source>
        <dbReference type="EMBL" id="EGP83801.1"/>
    </source>
</evidence>
<dbReference type="OMA" id="WRIYEAN"/>
<dbReference type="RefSeq" id="XP_003848825.1">
    <property type="nucleotide sequence ID" value="XM_003848777.1"/>
</dbReference>
<dbReference type="FunCoup" id="F9XLL7">
    <property type="interactions" value="665"/>
</dbReference>
<dbReference type="InterPro" id="IPR036388">
    <property type="entry name" value="WH-like_DNA-bd_sf"/>
</dbReference>
<keyword evidence="9" id="KW-1185">Reference proteome</keyword>
<feature type="compositionally biased region" description="Basic and acidic residues" evidence="5">
    <location>
        <begin position="208"/>
        <end position="233"/>
    </location>
</feature>
<dbReference type="Pfam" id="PF00076">
    <property type="entry name" value="RRM_1"/>
    <property type="match status" value="1"/>
</dbReference>
<dbReference type="KEGG" id="ztr:MYCGRDRAFT_25695"/>
<dbReference type="Gene3D" id="3.30.70.330">
    <property type="match status" value="1"/>
</dbReference>
<protein>
    <recommendedName>
        <fullName evidence="10">HTH La-type RNA-binding domain-containing protein</fullName>
    </recommendedName>
</protein>
<dbReference type="SMART" id="SM00715">
    <property type="entry name" value="LA"/>
    <property type="match status" value="1"/>
</dbReference>
<keyword evidence="3" id="KW-0539">Nucleus</keyword>
<dbReference type="PROSITE" id="PS50961">
    <property type="entry name" value="HTH_LA"/>
    <property type="match status" value="1"/>
</dbReference>
<gene>
    <name evidence="8" type="ORF">MYCGRDRAFT_25695</name>
</gene>
<dbReference type="PANTHER" id="PTHR22792">
    <property type="entry name" value="LUPUS LA PROTEIN-RELATED"/>
    <property type="match status" value="1"/>
</dbReference>
<dbReference type="GO" id="GO:0006396">
    <property type="term" value="P:RNA processing"/>
    <property type="evidence" value="ECO:0007669"/>
    <property type="project" value="InterPro"/>
</dbReference>
<dbReference type="Pfam" id="PF05383">
    <property type="entry name" value="La"/>
    <property type="match status" value="1"/>
</dbReference>
<evidence type="ECO:0000256" key="1">
    <source>
        <dbReference type="ARBA" id="ARBA00004123"/>
    </source>
</evidence>
<dbReference type="GO" id="GO:0003729">
    <property type="term" value="F:mRNA binding"/>
    <property type="evidence" value="ECO:0007669"/>
    <property type="project" value="TreeGrafter"/>
</dbReference>
<dbReference type="EMBL" id="CM001205">
    <property type="protein sequence ID" value="EGP83801.1"/>
    <property type="molecule type" value="Genomic_DNA"/>
</dbReference>
<feature type="compositionally biased region" description="Polar residues" evidence="5">
    <location>
        <begin position="197"/>
        <end position="207"/>
    </location>
</feature>
<feature type="non-terminal residue" evidence="8">
    <location>
        <position position="233"/>
    </location>
</feature>
<dbReference type="InterPro" id="IPR006630">
    <property type="entry name" value="La_HTH"/>
</dbReference>
<feature type="domain" description="HTH La-type RNA-binding" evidence="7">
    <location>
        <begin position="1"/>
        <end position="87"/>
    </location>
</feature>
<reference evidence="8 9" key="1">
    <citation type="journal article" date="2011" name="PLoS Genet.">
        <title>Finished genome of the fungal wheat pathogen Mycosphaerella graminicola reveals dispensome structure, chromosome plasticity, and stealth pathogenesis.</title>
        <authorList>
            <person name="Goodwin S.B."/>
            <person name="Ben M'barek S."/>
            <person name="Dhillon B."/>
            <person name="Wittenberg A.H.J."/>
            <person name="Crane C.F."/>
            <person name="Hane J.K."/>
            <person name="Foster A.J."/>
            <person name="Van der Lee T.A.J."/>
            <person name="Grimwood J."/>
            <person name="Aerts A."/>
            <person name="Antoniw J."/>
            <person name="Bailey A."/>
            <person name="Bluhm B."/>
            <person name="Bowler J."/>
            <person name="Bristow J."/>
            <person name="van der Burgt A."/>
            <person name="Canto-Canche B."/>
            <person name="Churchill A.C.L."/>
            <person name="Conde-Ferraez L."/>
            <person name="Cools H.J."/>
            <person name="Coutinho P.M."/>
            <person name="Csukai M."/>
            <person name="Dehal P."/>
            <person name="De Wit P."/>
            <person name="Donzelli B."/>
            <person name="van de Geest H.C."/>
            <person name="van Ham R.C.H.J."/>
            <person name="Hammond-Kosack K.E."/>
            <person name="Henrissat B."/>
            <person name="Kilian A."/>
            <person name="Kobayashi A.K."/>
            <person name="Koopmann E."/>
            <person name="Kourmpetis Y."/>
            <person name="Kuzniar A."/>
            <person name="Lindquist E."/>
            <person name="Lombard V."/>
            <person name="Maliepaard C."/>
            <person name="Martins N."/>
            <person name="Mehrabi R."/>
            <person name="Nap J.P.H."/>
            <person name="Ponomarenko A."/>
            <person name="Rudd J.J."/>
            <person name="Salamov A."/>
            <person name="Schmutz J."/>
            <person name="Schouten H.J."/>
            <person name="Shapiro H."/>
            <person name="Stergiopoulos I."/>
            <person name="Torriani S.F.F."/>
            <person name="Tu H."/>
            <person name="de Vries R.P."/>
            <person name="Waalwijk C."/>
            <person name="Ware S.B."/>
            <person name="Wiebenga A."/>
            <person name="Zwiers L.-H."/>
            <person name="Oliver R.P."/>
            <person name="Grigoriev I.V."/>
            <person name="Kema G.H.J."/>
        </authorList>
    </citation>
    <scope>NUCLEOTIDE SEQUENCE [LARGE SCALE GENOMIC DNA]</scope>
    <source>
        <strain evidence="9">CBS 115943 / IPO323</strain>
    </source>
</reference>
<evidence type="ECO:0000259" key="7">
    <source>
        <dbReference type="PROSITE" id="PS50961"/>
    </source>
</evidence>
<dbReference type="InParanoid" id="F9XLL7"/>
<evidence type="ECO:0008006" key="10">
    <source>
        <dbReference type="Google" id="ProtNLM"/>
    </source>
</evidence>
<dbReference type="SUPFAM" id="SSF54928">
    <property type="entry name" value="RNA-binding domain, RBD"/>
    <property type="match status" value="1"/>
</dbReference>
<feature type="domain" description="RRM" evidence="6">
    <location>
        <begin position="104"/>
        <end position="189"/>
    </location>
</feature>
<dbReference type="HOGENOM" id="CLU_043291_1_1_1"/>
<dbReference type="InterPro" id="IPR045180">
    <property type="entry name" value="La_dom_prot"/>
</dbReference>
<dbReference type="InterPro" id="IPR035979">
    <property type="entry name" value="RBD_domain_sf"/>
</dbReference>
<dbReference type="GO" id="GO:0005634">
    <property type="term" value="C:nucleus"/>
    <property type="evidence" value="ECO:0007669"/>
    <property type="project" value="UniProtKB-SubCell"/>
</dbReference>
<evidence type="ECO:0000256" key="5">
    <source>
        <dbReference type="SAM" id="MobiDB-lite"/>
    </source>
</evidence>
<dbReference type="PROSITE" id="PS50102">
    <property type="entry name" value="RRM"/>
    <property type="match status" value="1"/>
</dbReference>
<evidence type="ECO:0000313" key="9">
    <source>
        <dbReference type="Proteomes" id="UP000008062"/>
    </source>
</evidence>
<evidence type="ECO:0000259" key="6">
    <source>
        <dbReference type="PROSITE" id="PS50102"/>
    </source>
</evidence>
<dbReference type="STRING" id="336722.F9XLL7"/>
<dbReference type="CDD" id="cd12291">
    <property type="entry name" value="RRM1_La"/>
    <property type="match status" value="1"/>
</dbReference>
<organism evidence="8 9">
    <name type="scientific">Zymoseptoria tritici (strain CBS 115943 / IPO323)</name>
    <name type="common">Speckled leaf blotch fungus</name>
    <name type="synonym">Septoria tritici</name>
    <dbReference type="NCBI Taxonomy" id="336722"/>
    <lineage>
        <taxon>Eukaryota</taxon>
        <taxon>Fungi</taxon>
        <taxon>Dikarya</taxon>
        <taxon>Ascomycota</taxon>
        <taxon>Pezizomycotina</taxon>
        <taxon>Dothideomycetes</taxon>
        <taxon>Dothideomycetidae</taxon>
        <taxon>Mycosphaerellales</taxon>
        <taxon>Mycosphaerellaceae</taxon>
        <taxon>Zymoseptoria</taxon>
    </lineage>
</organism>
<dbReference type="GO" id="GO:1990904">
    <property type="term" value="C:ribonucleoprotein complex"/>
    <property type="evidence" value="ECO:0007669"/>
    <property type="project" value="InterPro"/>
</dbReference>
<accession>F9XLL7</accession>
<dbReference type="Gene3D" id="1.10.10.10">
    <property type="entry name" value="Winged helix-like DNA-binding domain superfamily/Winged helix DNA-binding domain"/>
    <property type="match status" value="1"/>
</dbReference>
<dbReference type="PANTHER" id="PTHR22792:SF140">
    <property type="entry name" value="ACHILLES, ISOFORM A"/>
    <property type="match status" value="1"/>
</dbReference>
<dbReference type="eggNOG" id="KOG0118">
    <property type="taxonomic scope" value="Eukaryota"/>
</dbReference>
<keyword evidence="2 4" id="KW-0694">RNA-binding</keyword>
<dbReference type="SUPFAM" id="SSF46785">
    <property type="entry name" value="Winged helix' DNA-binding domain"/>
    <property type="match status" value="1"/>
</dbReference>
<dbReference type="InterPro" id="IPR036390">
    <property type="entry name" value="WH_DNA-bd_sf"/>
</dbReference>
<dbReference type="GeneID" id="13398641"/>
<comment type="subcellular location">
    <subcellularLocation>
        <location evidence="1">Nucleus</location>
    </subcellularLocation>
</comment>
<dbReference type="AlphaFoldDB" id="F9XLL7"/>
<dbReference type="InterPro" id="IPR000504">
    <property type="entry name" value="RRM_dom"/>
</dbReference>
<dbReference type="SMART" id="SM00360">
    <property type="entry name" value="RRM"/>
    <property type="match status" value="1"/>
</dbReference>